<accession>A0A1H4EUY9</accession>
<dbReference type="PANTHER" id="PTHR38011">
    <property type="entry name" value="DIHYDROFOLATE REDUCTASE FAMILY PROTEIN (AFU_ORTHOLOGUE AFUA_8G06820)"/>
    <property type="match status" value="1"/>
</dbReference>
<keyword evidence="3" id="KW-1185">Reference proteome</keyword>
<name>A0A1H4EUY9_9SPHI</name>
<gene>
    <name evidence="2" type="ORF">SAMN05443550_106163</name>
</gene>
<dbReference type="OrthoDB" id="195113at2"/>
<dbReference type="InterPro" id="IPR002734">
    <property type="entry name" value="RibDG_C"/>
</dbReference>
<feature type="domain" description="Bacterial bifunctional deaminase-reductase C-terminal" evidence="1">
    <location>
        <begin position="3"/>
        <end position="182"/>
    </location>
</feature>
<dbReference type="GO" id="GO:0009231">
    <property type="term" value="P:riboflavin biosynthetic process"/>
    <property type="evidence" value="ECO:0007669"/>
    <property type="project" value="InterPro"/>
</dbReference>
<organism evidence="2 3">
    <name type="scientific">Pedobacter hartonius</name>
    <dbReference type="NCBI Taxonomy" id="425514"/>
    <lineage>
        <taxon>Bacteria</taxon>
        <taxon>Pseudomonadati</taxon>
        <taxon>Bacteroidota</taxon>
        <taxon>Sphingobacteriia</taxon>
        <taxon>Sphingobacteriales</taxon>
        <taxon>Sphingobacteriaceae</taxon>
        <taxon>Pedobacter</taxon>
    </lineage>
</organism>
<evidence type="ECO:0000313" key="2">
    <source>
        <dbReference type="EMBL" id="SEA88697.1"/>
    </source>
</evidence>
<reference evidence="2 3" key="1">
    <citation type="submission" date="2016-10" db="EMBL/GenBank/DDBJ databases">
        <authorList>
            <person name="de Groot N.N."/>
        </authorList>
    </citation>
    <scope>NUCLEOTIDE SEQUENCE [LARGE SCALE GENOMIC DNA]</scope>
    <source>
        <strain evidence="2 3">DSM 19033</strain>
    </source>
</reference>
<dbReference type="InterPro" id="IPR024072">
    <property type="entry name" value="DHFR-like_dom_sf"/>
</dbReference>
<dbReference type="Pfam" id="PF01872">
    <property type="entry name" value="RibD_C"/>
    <property type="match status" value="1"/>
</dbReference>
<dbReference type="InterPro" id="IPR050765">
    <property type="entry name" value="Riboflavin_Biosynth_HTPR"/>
</dbReference>
<dbReference type="AlphaFoldDB" id="A0A1H4EUY9"/>
<protein>
    <submittedName>
        <fullName evidence="2">Dihydrofolate reductase</fullName>
    </submittedName>
</protein>
<dbReference type="PANTHER" id="PTHR38011:SF11">
    <property type="entry name" value="2,5-DIAMINO-6-RIBOSYLAMINO-4(3H)-PYRIMIDINONE 5'-PHOSPHATE REDUCTASE"/>
    <property type="match status" value="1"/>
</dbReference>
<dbReference type="GO" id="GO:0008703">
    <property type="term" value="F:5-amino-6-(5-phosphoribosylamino)uracil reductase activity"/>
    <property type="evidence" value="ECO:0007669"/>
    <property type="project" value="InterPro"/>
</dbReference>
<dbReference type="RefSeq" id="WP_090557184.1">
    <property type="nucleotide sequence ID" value="NZ_FNRA01000006.1"/>
</dbReference>
<dbReference type="Proteomes" id="UP000198850">
    <property type="component" value="Unassembled WGS sequence"/>
</dbReference>
<dbReference type="EMBL" id="FNRA01000006">
    <property type="protein sequence ID" value="SEA88697.1"/>
    <property type="molecule type" value="Genomic_DNA"/>
</dbReference>
<evidence type="ECO:0000313" key="3">
    <source>
        <dbReference type="Proteomes" id="UP000198850"/>
    </source>
</evidence>
<dbReference type="Gene3D" id="3.40.430.10">
    <property type="entry name" value="Dihydrofolate Reductase, subunit A"/>
    <property type="match status" value="1"/>
</dbReference>
<dbReference type="STRING" id="425514.SAMN05443550_106163"/>
<proteinExistence type="predicted"/>
<evidence type="ECO:0000259" key="1">
    <source>
        <dbReference type="Pfam" id="PF01872"/>
    </source>
</evidence>
<dbReference type="SUPFAM" id="SSF53597">
    <property type="entry name" value="Dihydrofolate reductase-like"/>
    <property type="match status" value="1"/>
</dbReference>
<sequence length="194" mass="21823">MRKLKLQMQLSVDGYISGPGGEMDWMVWSWDNELKNYVNGITKSVDQILLGRKLAEEFIPHWAAKAADKEEPNAEFARKIASTPKIVFSKTLETFADKNTTVISDANPYLINQIKNQQGNDIIVYGGGSFVSSLIEQGLIDEYHLFMNPVVLGKGRPIFNSMEEQLKLQLIRAKPFACGIVVLAYRYIAGTHVR</sequence>